<name>A0A1N7MUI5_9BACL</name>
<dbReference type="EMBL" id="FTOD01000007">
    <property type="protein sequence ID" value="SIS89519.1"/>
    <property type="molecule type" value="Genomic_DNA"/>
</dbReference>
<keyword evidence="2" id="KW-1185">Reference proteome</keyword>
<dbReference type="OrthoDB" id="9795125at2"/>
<dbReference type="InterPro" id="IPR022476">
    <property type="entry name" value="Spore_YabP/YqfC"/>
</dbReference>
<dbReference type="NCBIfam" id="TIGR02892">
    <property type="entry name" value="spore_yabP"/>
    <property type="match status" value="1"/>
</dbReference>
<dbReference type="Pfam" id="PF07873">
    <property type="entry name" value="YabP"/>
    <property type="match status" value="1"/>
</dbReference>
<reference evidence="2" key="1">
    <citation type="submission" date="2017-01" db="EMBL/GenBank/DDBJ databases">
        <authorList>
            <person name="Varghese N."/>
            <person name="Submissions S."/>
        </authorList>
    </citation>
    <scope>NUCLEOTIDE SEQUENCE [LARGE SCALE GENOMIC DNA]</scope>
    <source>
        <strain evidence="2">DSM 45196</strain>
    </source>
</reference>
<organism evidence="1 2">
    <name type="scientific">Kroppenstedtia eburnea</name>
    <dbReference type="NCBI Taxonomy" id="714067"/>
    <lineage>
        <taxon>Bacteria</taxon>
        <taxon>Bacillati</taxon>
        <taxon>Bacillota</taxon>
        <taxon>Bacilli</taxon>
        <taxon>Bacillales</taxon>
        <taxon>Thermoactinomycetaceae</taxon>
        <taxon>Kroppenstedtia</taxon>
    </lineage>
</organism>
<sequence length="98" mass="10919">MAEELYLSGAAHHEVVLVGRNTLDVTGVTGVDSFDSEEFLLQTECGYLGIRGTNLHIKTLDLEQGKVAIEGEFHEMSYLDDGHHRADRAKSLMGRLFR</sequence>
<protein>
    <submittedName>
        <fullName evidence="1">Sporulation protein YqfC/sporulation protein YabP,TIGR02892</fullName>
    </submittedName>
</protein>
<dbReference type="PIRSF" id="PIRSF011576">
    <property type="entry name" value="YabP"/>
    <property type="match status" value="1"/>
</dbReference>
<dbReference type="GO" id="GO:0030435">
    <property type="term" value="P:sporulation resulting in formation of a cellular spore"/>
    <property type="evidence" value="ECO:0007669"/>
    <property type="project" value="InterPro"/>
</dbReference>
<dbReference type="InterPro" id="IPR012504">
    <property type="entry name" value="Spore_YabP"/>
</dbReference>
<evidence type="ECO:0000313" key="1">
    <source>
        <dbReference type="EMBL" id="SIS89519.1"/>
    </source>
</evidence>
<dbReference type="Gene3D" id="2.60.40.2000">
    <property type="match status" value="1"/>
</dbReference>
<dbReference type="Proteomes" id="UP000186795">
    <property type="component" value="Unassembled WGS sequence"/>
</dbReference>
<gene>
    <name evidence="1" type="ORF">SAMN05421790_10744</name>
</gene>
<accession>A0A1N7MUI5</accession>
<evidence type="ECO:0000313" key="2">
    <source>
        <dbReference type="Proteomes" id="UP000186795"/>
    </source>
</evidence>
<dbReference type="InterPro" id="IPR038705">
    <property type="entry name" value="YabP_sf"/>
</dbReference>
<dbReference type="RefSeq" id="WP_009710768.1">
    <property type="nucleotide sequence ID" value="NZ_CP048103.1"/>
</dbReference>
<proteinExistence type="predicted"/>
<dbReference type="AlphaFoldDB" id="A0A1N7MUI5"/>